<organism evidence="2 3">
    <name type="scientific">Tetrahymena thermophila (strain SB210)</name>
    <dbReference type="NCBI Taxonomy" id="312017"/>
    <lineage>
        <taxon>Eukaryota</taxon>
        <taxon>Sar</taxon>
        <taxon>Alveolata</taxon>
        <taxon>Ciliophora</taxon>
        <taxon>Intramacronucleata</taxon>
        <taxon>Oligohymenophorea</taxon>
        <taxon>Hymenostomatida</taxon>
        <taxon>Tetrahymenina</taxon>
        <taxon>Tetrahymenidae</taxon>
        <taxon>Tetrahymena</taxon>
    </lineage>
</organism>
<protein>
    <submittedName>
        <fullName evidence="2">Uncharacterized protein</fullName>
    </submittedName>
</protein>
<proteinExistence type="predicted"/>
<evidence type="ECO:0000256" key="1">
    <source>
        <dbReference type="SAM" id="MobiDB-lite"/>
    </source>
</evidence>
<gene>
    <name evidence="2" type="ORF">TTHERM_00138500</name>
</gene>
<evidence type="ECO:0000313" key="3">
    <source>
        <dbReference type="Proteomes" id="UP000009168"/>
    </source>
</evidence>
<dbReference type="GeneID" id="7823461"/>
<name>I7M8S7_TETTS</name>
<dbReference type="InParanoid" id="I7M8S7"/>
<reference evidence="3" key="1">
    <citation type="journal article" date="2006" name="PLoS Biol.">
        <title>Macronuclear genome sequence of the ciliate Tetrahymena thermophila, a model eukaryote.</title>
        <authorList>
            <person name="Eisen J.A."/>
            <person name="Coyne R.S."/>
            <person name="Wu M."/>
            <person name="Wu D."/>
            <person name="Thiagarajan M."/>
            <person name="Wortman J.R."/>
            <person name="Badger J.H."/>
            <person name="Ren Q."/>
            <person name="Amedeo P."/>
            <person name="Jones K.M."/>
            <person name="Tallon L.J."/>
            <person name="Delcher A.L."/>
            <person name="Salzberg S.L."/>
            <person name="Silva J.C."/>
            <person name="Haas B.J."/>
            <person name="Majoros W.H."/>
            <person name="Farzad M."/>
            <person name="Carlton J.M."/>
            <person name="Smith R.K. Jr."/>
            <person name="Garg J."/>
            <person name="Pearlman R.E."/>
            <person name="Karrer K.M."/>
            <person name="Sun L."/>
            <person name="Manning G."/>
            <person name="Elde N.C."/>
            <person name="Turkewitz A.P."/>
            <person name="Asai D.J."/>
            <person name="Wilkes D.E."/>
            <person name="Wang Y."/>
            <person name="Cai H."/>
            <person name="Collins K."/>
            <person name="Stewart B.A."/>
            <person name="Lee S.R."/>
            <person name="Wilamowska K."/>
            <person name="Weinberg Z."/>
            <person name="Ruzzo W.L."/>
            <person name="Wloga D."/>
            <person name="Gaertig J."/>
            <person name="Frankel J."/>
            <person name="Tsao C.-C."/>
            <person name="Gorovsky M.A."/>
            <person name="Keeling P.J."/>
            <person name="Waller R.F."/>
            <person name="Patron N.J."/>
            <person name="Cherry J.M."/>
            <person name="Stover N.A."/>
            <person name="Krieger C.J."/>
            <person name="del Toro C."/>
            <person name="Ryder H.F."/>
            <person name="Williamson S.C."/>
            <person name="Barbeau R.A."/>
            <person name="Hamilton E.P."/>
            <person name="Orias E."/>
        </authorList>
    </citation>
    <scope>NUCLEOTIDE SEQUENCE [LARGE SCALE GENOMIC DNA]</scope>
    <source>
        <strain evidence="3">SB210</strain>
    </source>
</reference>
<sequence>MSIKSLKQIRLPESRSPNRSQKLINFNSPLSQEKKFITLKEIKSEKSIKLPSIISPRIPYTQRDVKNTPQVNKSQKFSINNKFVSLLGQIDDTIKTETNYTRQISNSIDQKVYRISEHFKNRSISSKLEMDQVMFSNQEKQKVINLYNNSIKSHYTNTASGIVYFKKNILQKEQDFGF</sequence>
<accession>I7M8S7</accession>
<keyword evidence="3" id="KW-1185">Reference proteome</keyword>
<evidence type="ECO:0000313" key="2">
    <source>
        <dbReference type="EMBL" id="EAR99587.4"/>
    </source>
</evidence>
<feature type="region of interest" description="Disordered" evidence="1">
    <location>
        <begin position="1"/>
        <end position="21"/>
    </location>
</feature>
<dbReference type="KEGG" id="tet:TTHERM_00138500"/>
<dbReference type="EMBL" id="GG662639">
    <property type="protein sequence ID" value="EAR99587.4"/>
    <property type="molecule type" value="Genomic_DNA"/>
</dbReference>
<dbReference type="AlphaFoldDB" id="I7M8S7"/>
<dbReference type="RefSeq" id="XP_001019832.4">
    <property type="nucleotide sequence ID" value="XM_001019832.4"/>
</dbReference>
<dbReference type="Proteomes" id="UP000009168">
    <property type="component" value="Unassembled WGS sequence"/>
</dbReference>